<reference evidence="1" key="1">
    <citation type="submission" date="2019-12" db="EMBL/GenBank/DDBJ databases">
        <title>Genome sequencing and annotation of Brassica cretica.</title>
        <authorList>
            <person name="Studholme D.J."/>
            <person name="Sarris P."/>
        </authorList>
    </citation>
    <scope>NUCLEOTIDE SEQUENCE</scope>
    <source>
        <strain evidence="1">PFS-109/04</strain>
        <tissue evidence="1">Leaf</tissue>
    </source>
</reference>
<dbReference type="AlphaFoldDB" id="A0A8S9PK07"/>
<comment type="caution">
    <text evidence="1">The sequence shown here is derived from an EMBL/GenBank/DDBJ whole genome shotgun (WGS) entry which is preliminary data.</text>
</comment>
<evidence type="ECO:0000313" key="1">
    <source>
        <dbReference type="EMBL" id="KAF3522355.1"/>
    </source>
</evidence>
<name>A0A8S9PK07_BRACR</name>
<dbReference type="EMBL" id="QGKX02001347">
    <property type="protein sequence ID" value="KAF3522355.1"/>
    <property type="molecule type" value="Genomic_DNA"/>
</dbReference>
<proteinExistence type="predicted"/>
<evidence type="ECO:0000313" key="2">
    <source>
        <dbReference type="Proteomes" id="UP000712600"/>
    </source>
</evidence>
<sequence length="54" mass="6149">MECVGVCCGPRVSGTQLIVRGGVLVWRLSQYRVWLFRLRYEALGLCSSVFALNW</sequence>
<gene>
    <name evidence="1" type="ORF">F2Q69_00051069</name>
</gene>
<protein>
    <submittedName>
        <fullName evidence="1">Uncharacterized protein</fullName>
    </submittedName>
</protein>
<accession>A0A8S9PK07</accession>
<organism evidence="1 2">
    <name type="scientific">Brassica cretica</name>
    <name type="common">Mustard</name>
    <dbReference type="NCBI Taxonomy" id="69181"/>
    <lineage>
        <taxon>Eukaryota</taxon>
        <taxon>Viridiplantae</taxon>
        <taxon>Streptophyta</taxon>
        <taxon>Embryophyta</taxon>
        <taxon>Tracheophyta</taxon>
        <taxon>Spermatophyta</taxon>
        <taxon>Magnoliopsida</taxon>
        <taxon>eudicotyledons</taxon>
        <taxon>Gunneridae</taxon>
        <taxon>Pentapetalae</taxon>
        <taxon>rosids</taxon>
        <taxon>malvids</taxon>
        <taxon>Brassicales</taxon>
        <taxon>Brassicaceae</taxon>
        <taxon>Brassiceae</taxon>
        <taxon>Brassica</taxon>
    </lineage>
</organism>
<dbReference type="Proteomes" id="UP000712600">
    <property type="component" value="Unassembled WGS sequence"/>
</dbReference>